<dbReference type="Pfam" id="PF25975">
    <property type="entry name" value="CzcB_C"/>
    <property type="match status" value="1"/>
</dbReference>
<evidence type="ECO:0000259" key="5">
    <source>
        <dbReference type="Pfam" id="PF25869"/>
    </source>
</evidence>
<dbReference type="GO" id="GO:0022857">
    <property type="term" value="F:transmembrane transporter activity"/>
    <property type="evidence" value="ECO:0007669"/>
    <property type="project" value="InterPro"/>
</dbReference>
<dbReference type="InterPro" id="IPR006143">
    <property type="entry name" value="RND_pump_MFP"/>
</dbReference>
<evidence type="ECO:0000259" key="4">
    <source>
        <dbReference type="Pfam" id="PF19335"/>
    </source>
</evidence>
<feature type="region of interest" description="Disordered" evidence="3">
    <location>
        <begin position="399"/>
        <end position="418"/>
    </location>
</feature>
<dbReference type="NCBIfam" id="TIGR01730">
    <property type="entry name" value="RND_mfp"/>
    <property type="match status" value="1"/>
</dbReference>
<dbReference type="Gene3D" id="2.40.30.170">
    <property type="match status" value="1"/>
</dbReference>
<dbReference type="GO" id="GO:0015679">
    <property type="term" value="P:plasma membrane copper ion transport"/>
    <property type="evidence" value="ECO:0007669"/>
    <property type="project" value="TreeGrafter"/>
</dbReference>
<dbReference type="AlphaFoldDB" id="A0A0K6H6X9"/>
<comment type="similarity">
    <text evidence="1">Belongs to the membrane fusion protein (MFP) (TC 8.A.1) family.</text>
</comment>
<dbReference type="InterPro" id="IPR058649">
    <property type="entry name" value="CzcB_C"/>
</dbReference>
<feature type="domain" description="CusB-like beta-barrel" evidence="7">
    <location>
        <begin position="246"/>
        <end position="320"/>
    </location>
</feature>
<dbReference type="Pfam" id="PF25919">
    <property type="entry name" value="BSH_CusB"/>
    <property type="match status" value="1"/>
</dbReference>
<dbReference type="Gene3D" id="2.40.50.100">
    <property type="match status" value="1"/>
</dbReference>
<name>A0A0K6H6X9_9GAMM</name>
<feature type="domain" description="CusB-like three alpha-helical bundle" evidence="5">
    <location>
        <begin position="158"/>
        <end position="204"/>
    </location>
</feature>
<dbReference type="GO" id="GO:0030288">
    <property type="term" value="C:outer membrane-bounded periplasmic space"/>
    <property type="evidence" value="ECO:0007669"/>
    <property type="project" value="TreeGrafter"/>
</dbReference>
<dbReference type="RefSeq" id="WP_055439263.1">
    <property type="nucleotide sequence ID" value="NZ_CYHB01000004.1"/>
</dbReference>
<dbReference type="GO" id="GO:0046914">
    <property type="term" value="F:transition metal ion binding"/>
    <property type="evidence" value="ECO:0007669"/>
    <property type="project" value="TreeGrafter"/>
</dbReference>
<dbReference type="OrthoDB" id="9806939at2"/>
<proteinExistence type="inferred from homology"/>
<dbReference type="FunFam" id="2.40.420.20:FF:000006">
    <property type="entry name" value="RND family efflux transporter MFP subunit"/>
    <property type="match status" value="1"/>
</dbReference>
<evidence type="ECO:0000256" key="2">
    <source>
        <dbReference type="ARBA" id="ARBA00022448"/>
    </source>
</evidence>
<dbReference type="InterPro" id="IPR045800">
    <property type="entry name" value="HMBD"/>
</dbReference>
<dbReference type="Gene3D" id="6.10.140.730">
    <property type="match status" value="1"/>
</dbReference>
<gene>
    <name evidence="9" type="ORF">Ga0061064_1604</name>
</gene>
<dbReference type="Pfam" id="PF19335">
    <property type="entry name" value="HMBD"/>
    <property type="match status" value="1"/>
</dbReference>
<organism evidence="9 10">
    <name type="scientific">Pseudidiomarina woesei</name>
    <dbReference type="NCBI Taxonomy" id="1381080"/>
    <lineage>
        <taxon>Bacteria</taxon>
        <taxon>Pseudomonadati</taxon>
        <taxon>Pseudomonadota</taxon>
        <taxon>Gammaproteobacteria</taxon>
        <taxon>Alteromonadales</taxon>
        <taxon>Idiomarinaceae</taxon>
        <taxon>Pseudidiomarina</taxon>
    </lineage>
</organism>
<keyword evidence="2" id="KW-0813">Transport</keyword>
<reference evidence="10" key="1">
    <citation type="submission" date="2015-08" db="EMBL/GenBank/DDBJ databases">
        <authorList>
            <person name="Varghese N."/>
        </authorList>
    </citation>
    <scope>NUCLEOTIDE SEQUENCE [LARGE SCALE GENOMIC DNA]</scope>
    <source>
        <strain evidence="10">DSM 27808</strain>
    </source>
</reference>
<dbReference type="InterPro" id="IPR058790">
    <property type="entry name" value="BSH_CusB"/>
</dbReference>
<dbReference type="PANTHER" id="PTHR30097:SF15">
    <property type="entry name" value="CATION EFFLUX SYSTEM PROTEIN CUSB"/>
    <property type="match status" value="1"/>
</dbReference>
<feature type="domain" description="Heavy metal binding" evidence="4">
    <location>
        <begin position="49"/>
        <end position="74"/>
    </location>
</feature>
<dbReference type="Pfam" id="PF25869">
    <property type="entry name" value="3HB_CusB"/>
    <property type="match status" value="1"/>
</dbReference>
<dbReference type="EMBL" id="CYHB01000004">
    <property type="protein sequence ID" value="CUA86742.1"/>
    <property type="molecule type" value="Genomic_DNA"/>
</dbReference>
<evidence type="ECO:0000313" key="9">
    <source>
        <dbReference type="EMBL" id="CUA86742.1"/>
    </source>
</evidence>
<dbReference type="InterPro" id="IPR058792">
    <property type="entry name" value="Beta-barrel_RND_2"/>
</dbReference>
<evidence type="ECO:0000259" key="8">
    <source>
        <dbReference type="Pfam" id="PF25975"/>
    </source>
</evidence>
<sequence length="418" mass="46348">MKFARLFLIIIGIVLIMPNTHPLVHAQEFHLEHDAEHSTEKSAEQAVEYVCPMHSHIVSDEPGTCPICGMDLEPQQRAEQVNVAVSGQMQQNLGIQTAAAAYDTLWRYYPTIGTVQWNENAQQHIHSRAAGWVEQLHVRSEGQQVKQGDKLYEIYSRELVVAQQDFLQALNSGANSRLLRDAKLRLELLGFAPQLIKQLEQTQTILYRVPVFAAHAGVVTELTIAEGMYVEPGLAMMTLIGTDSFWLIADIPERYSDWVTQGAPVDITLPQAGLNAYETTIDYIYPELDPVARTQRVRVRLPNSDVGQQLRVGMQASVDLYGGPKREALVVPLSSLIVTGNDNRVIVQNAAGDFEQRPVHVGLVVGEQAEILHGLEAGERVVVAGQFLLDSEATLQGNRLQRKATNQPEEAADAHAHH</sequence>
<feature type="compositionally biased region" description="Polar residues" evidence="3">
    <location>
        <begin position="399"/>
        <end position="408"/>
    </location>
</feature>
<dbReference type="Gene3D" id="2.40.420.20">
    <property type="match status" value="1"/>
</dbReference>
<evidence type="ECO:0000256" key="1">
    <source>
        <dbReference type="ARBA" id="ARBA00009477"/>
    </source>
</evidence>
<feature type="domain" description="CzcB-like C-terminal circularly permuted SH3-like" evidence="8">
    <location>
        <begin position="337"/>
        <end position="389"/>
    </location>
</feature>
<evidence type="ECO:0000259" key="6">
    <source>
        <dbReference type="Pfam" id="PF25919"/>
    </source>
</evidence>
<keyword evidence="10" id="KW-1185">Reference proteome</keyword>
<dbReference type="Pfam" id="PF25954">
    <property type="entry name" value="Beta-barrel_RND_2"/>
    <property type="match status" value="1"/>
</dbReference>
<dbReference type="SUPFAM" id="SSF111369">
    <property type="entry name" value="HlyD-like secretion proteins"/>
    <property type="match status" value="1"/>
</dbReference>
<dbReference type="GO" id="GO:0016020">
    <property type="term" value="C:membrane"/>
    <property type="evidence" value="ECO:0007669"/>
    <property type="project" value="InterPro"/>
</dbReference>
<dbReference type="InterPro" id="IPR058791">
    <property type="entry name" value="3HB_CusB"/>
</dbReference>
<dbReference type="Proteomes" id="UP000182598">
    <property type="component" value="Unassembled WGS sequence"/>
</dbReference>
<dbReference type="InterPro" id="IPR051909">
    <property type="entry name" value="MFP_Cation_Efflux"/>
</dbReference>
<accession>A0A0K6H6X9</accession>
<dbReference type="PANTHER" id="PTHR30097">
    <property type="entry name" value="CATION EFFLUX SYSTEM PROTEIN CUSB"/>
    <property type="match status" value="1"/>
</dbReference>
<feature type="domain" description="CusB-like barrel-sandwich hybrid" evidence="6">
    <location>
        <begin position="123"/>
        <end position="238"/>
    </location>
</feature>
<protein>
    <submittedName>
        <fullName evidence="9">RND family efflux transporter, MFP subunit</fullName>
    </submittedName>
</protein>
<dbReference type="GO" id="GO:0060003">
    <property type="term" value="P:copper ion export"/>
    <property type="evidence" value="ECO:0007669"/>
    <property type="project" value="TreeGrafter"/>
</dbReference>
<evidence type="ECO:0000256" key="3">
    <source>
        <dbReference type="SAM" id="MobiDB-lite"/>
    </source>
</evidence>
<evidence type="ECO:0000313" key="10">
    <source>
        <dbReference type="Proteomes" id="UP000182598"/>
    </source>
</evidence>
<evidence type="ECO:0000259" key="7">
    <source>
        <dbReference type="Pfam" id="PF25954"/>
    </source>
</evidence>